<dbReference type="Pfam" id="PF00015">
    <property type="entry name" value="MCPsignal"/>
    <property type="match status" value="1"/>
</dbReference>
<dbReference type="PANTHER" id="PTHR32089:SF70">
    <property type="entry name" value="ENERGY TAXIS MODULATING METHYL ACCEPTING SENSORY TRANSDUCER"/>
    <property type="match status" value="1"/>
</dbReference>
<dbReference type="SMART" id="SM00304">
    <property type="entry name" value="HAMP"/>
    <property type="match status" value="1"/>
</dbReference>
<comment type="caution">
    <text evidence="9">The sequence shown here is derived from an EMBL/GenBank/DDBJ whole genome shotgun (WGS) entry which is preliminary data.</text>
</comment>
<dbReference type="PROSITE" id="PS50111">
    <property type="entry name" value="CHEMOTAXIS_TRANSDUC_2"/>
    <property type="match status" value="1"/>
</dbReference>
<dbReference type="SMART" id="SM00283">
    <property type="entry name" value="MA"/>
    <property type="match status" value="1"/>
</dbReference>
<comment type="similarity">
    <text evidence="3">Belongs to the methyl-accepting chemotaxis (MCP) protein family.</text>
</comment>
<keyword evidence="6" id="KW-0472">Membrane</keyword>
<sequence>MIGKISAGFTLVLALMVVTTLVAVNNQRQTGAEFNGLADEVLPLLKRAYSLQIQLQNANKSVSQHAASETPETMATYRAEFEAAVGEYISTYQQVLTASRETELTTRVDAAQQAAQVSFDIGAQHLDVHRDALLVAQQFNERYQSVSGSWLSFDGDMRLVETTINRLKNEEDPNAIQVEVDARLVMEKLRLMRSASAAVVGITDPDTLEITMSNLQRNIDQLAPKMEALESTANYIHRKTLPYVELADQIIGNDEALFNLYVQRNQLQDRDTELLQQLAEAVNSGITQHQAVIDRVAAQTVTTAGRVQSVNERAFSTLGVVLLVSLALGGAVIVSVIRSIRRPMKQIQAVLANVSDGDLSQDVAIRSRDEFGVIAEGLNGLIRNLRTIIQGISENARFIETVTQRVTQTTQNSLSKLSDQKEKSESIVRATHRLTESSEQISQGASSTLEDVNGVSQSAEEANDNVQSTFDNVKELASGVSSAGEVIGRLKDESVNISQILTTIQGIAEQTNLLALNAAIEAARAGEQGRGFAVVADEVRSLAGKTQAATEQIDTLIAGFQTQSATASETMSANLNRLDVLVQNAERTEASVQAIRKALVGINQQSADIDSQTSEQRQTTHQVTAEIEEIAVIADRILDNASQNAQAFVELSDLVQKQSESVALFRTQ</sequence>
<dbReference type="SUPFAM" id="SSF58104">
    <property type="entry name" value="Methyl-accepting chemotaxis protein (MCP) signaling domain"/>
    <property type="match status" value="1"/>
</dbReference>
<dbReference type="Proteomes" id="UP000005953">
    <property type="component" value="Unassembled WGS sequence"/>
</dbReference>
<evidence type="ECO:0000256" key="6">
    <source>
        <dbReference type="SAM" id="Phobius"/>
    </source>
</evidence>
<dbReference type="CDD" id="cd06225">
    <property type="entry name" value="HAMP"/>
    <property type="match status" value="1"/>
</dbReference>
<dbReference type="GO" id="GO:0007165">
    <property type="term" value="P:signal transduction"/>
    <property type="evidence" value="ECO:0007669"/>
    <property type="project" value="UniProtKB-KW"/>
</dbReference>
<evidence type="ECO:0000256" key="2">
    <source>
        <dbReference type="ARBA" id="ARBA00023224"/>
    </source>
</evidence>
<accession>A4BAB9</accession>
<dbReference type="InterPro" id="IPR004089">
    <property type="entry name" value="MCPsignal_dom"/>
</dbReference>
<evidence type="ECO:0000259" key="8">
    <source>
        <dbReference type="PROSITE" id="PS50885"/>
    </source>
</evidence>
<feature type="transmembrane region" description="Helical" evidence="6">
    <location>
        <begin position="314"/>
        <end position="337"/>
    </location>
</feature>
<name>A4BAB9_9GAMM</name>
<feature type="domain" description="Methyl-accepting transducer" evidence="7">
    <location>
        <begin position="395"/>
        <end position="631"/>
    </location>
</feature>
<dbReference type="Gene3D" id="1.10.287.950">
    <property type="entry name" value="Methyl-accepting chemotaxis protein"/>
    <property type="match status" value="1"/>
</dbReference>
<evidence type="ECO:0000256" key="5">
    <source>
        <dbReference type="SAM" id="MobiDB-lite"/>
    </source>
</evidence>
<comment type="subcellular location">
    <subcellularLocation>
        <location evidence="1">Membrane</location>
    </subcellularLocation>
</comment>
<evidence type="ECO:0000256" key="1">
    <source>
        <dbReference type="ARBA" id="ARBA00004370"/>
    </source>
</evidence>
<dbReference type="PANTHER" id="PTHR32089">
    <property type="entry name" value="METHYL-ACCEPTING CHEMOTAXIS PROTEIN MCPB"/>
    <property type="match status" value="1"/>
</dbReference>
<keyword evidence="10" id="KW-1185">Reference proteome</keyword>
<proteinExistence type="inferred from homology"/>
<evidence type="ECO:0000259" key="7">
    <source>
        <dbReference type="PROSITE" id="PS50111"/>
    </source>
</evidence>
<dbReference type="HOGENOM" id="CLU_000445_107_27_6"/>
<keyword evidence="2 4" id="KW-0807">Transducer</keyword>
<feature type="compositionally biased region" description="Polar residues" evidence="5">
    <location>
        <begin position="437"/>
        <end position="465"/>
    </location>
</feature>
<keyword evidence="6" id="KW-0812">Transmembrane</keyword>
<dbReference type="AlphaFoldDB" id="A4BAB9"/>
<evidence type="ECO:0000313" key="9">
    <source>
        <dbReference type="EMBL" id="EAR10875.1"/>
    </source>
</evidence>
<dbReference type="PROSITE" id="PS50885">
    <property type="entry name" value="HAMP"/>
    <property type="match status" value="1"/>
</dbReference>
<evidence type="ECO:0000313" key="10">
    <source>
        <dbReference type="Proteomes" id="UP000005953"/>
    </source>
</evidence>
<protein>
    <submittedName>
        <fullName evidence="9">Methyl-accepting chemotaxis protein (Contains HAMP domain)</fullName>
    </submittedName>
</protein>
<dbReference type="GO" id="GO:0006935">
    <property type="term" value="P:chemotaxis"/>
    <property type="evidence" value="ECO:0007669"/>
    <property type="project" value="UniProtKB-ARBA"/>
</dbReference>
<dbReference type="CDD" id="cd11386">
    <property type="entry name" value="MCP_signal"/>
    <property type="match status" value="1"/>
</dbReference>
<dbReference type="InterPro" id="IPR003660">
    <property type="entry name" value="HAMP_dom"/>
</dbReference>
<dbReference type="STRING" id="314283.MED297_10206"/>
<evidence type="ECO:0000256" key="4">
    <source>
        <dbReference type="PROSITE-ProRule" id="PRU00284"/>
    </source>
</evidence>
<dbReference type="FunFam" id="1.10.287.950:FF:000001">
    <property type="entry name" value="Methyl-accepting chemotaxis sensory transducer"/>
    <property type="match status" value="1"/>
</dbReference>
<gene>
    <name evidence="9" type="ORF">MED297_10206</name>
</gene>
<dbReference type="Pfam" id="PF00672">
    <property type="entry name" value="HAMP"/>
    <property type="match status" value="1"/>
</dbReference>
<evidence type="ECO:0000256" key="3">
    <source>
        <dbReference type="ARBA" id="ARBA00029447"/>
    </source>
</evidence>
<organism evidence="9 10">
    <name type="scientific">Reinekea blandensis MED297</name>
    <dbReference type="NCBI Taxonomy" id="314283"/>
    <lineage>
        <taxon>Bacteria</taxon>
        <taxon>Pseudomonadati</taxon>
        <taxon>Pseudomonadota</taxon>
        <taxon>Gammaproteobacteria</taxon>
        <taxon>Oceanospirillales</taxon>
        <taxon>Saccharospirillaceae</taxon>
        <taxon>Reinekea</taxon>
    </lineage>
</organism>
<dbReference type="GO" id="GO:0016020">
    <property type="term" value="C:membrane"/>
    <property type="evidence" value="ECO:0007669"/>
    <property type="project" value="UniProtKB-SubCell"/>
</dbReference>
<keyword evidence="6" id="KW-1133">Transmembrane helix</keyword>
<feature type="domain" description="HAMP" evidence="8">
    <location>
        <begin position="338"/>
        <end position="390"/>
    </location>
</feature>
<dbReference type="EMBL" id="AAOE01000002">
    <property type="protein sequence ID" value="EAR10875.1"/>
    <property type="molecule type" value="Genomic_DNA"/>
</dbReference>
<reference evidence="9 10" key="1">
    <citation type="submission" date="2006-02" db="EMBL/GenBank/DDBJ databases">
        <authorList>
            <person name="Pinhassi J."/>
            <person name="Pedros-Alio C."/>
            <person name="Ferriera S."/>
            <person name="Johnson J."/>
            <person name="Kravitz S."/>
            <person name="Halpern A."/>
            <person name="Remington K."/>
            <person name="Beeson K."/>
            <person name="Tran B."/>
            <person name="Rogers Y.-H."/>
            <person name="Friedman R."/>
            <person name="Venter J.C."/>
        </authorList>
    </citation>
    <scope>NUCLEOTIDE SEQUENCE [LARGE SCALE GENOMIC DNA]</scope>
    <source>
        <strain evidence="9 10">MED297</strain>
    </source>
</reference>
<feature type="region of interest" description="Disordered" evidence="5">
    <location>
        <begin position="433"/>
        <end position="465"/>
    </location>
</feature>